<keyword evidence="8" id="KW-0966">Cell projection</keyword>
<evidence type="ECO:0000256" key="3">
    <source>
        <dbReference type="ARBA" id="ARBA00022692"/>
    </source>
</evidence>
<dbReference type="Pfam" id="PF04347">
    <property type="entry name" value="FliO"/>
    <property type="match status" value="1"/>
</dbReference>
<keyword evidence="4 7" id="KW-1133">Transmembrane helix</keyword>
<feature type="region of interest" description="Disordered" evidence="6">
    <location>
        <begin position="148"/>
        <end position="167"/>
    </location>
</feature>
<reference evidence="8 9" key="1">
    <citation type="submission" date="2022-10" db="EMBL/GenBank/DDBJ databases">
        <title>Comparative genomic analysis of Cohnella hashimotonis sp. nov., isolated from the International Space Station.</title>
        <authorList>
            <person name="Simpson A."/>
            <person name="Venkateswaran K."/>
        </authorList>
    </citation>
    <scope>NUCLEOTIDE SEQUENCE [LARGE SCALE GENOMIC DNA]</scope>
    <source>
        <strain evidence="8 9">DSM 18997</strain>
    </source>
</reference>
<keyword evidence="3 7" id="KW-0812">Transmembrane</keyword>
<dbReference type="AlphaFoldDB" id="A0A9X4KKF6"/>
<proteinExistence type="predicted"/>
<keyword evidence="2" id="KW-1003">Cell membrane</keyword>
<evidence type="ECO:0000313" key="8">
    <source>
        <dbReference type="EMBL" id="MDG0793556.1"/>
    </source>
</evidence>
<evidence type="ECO:0000256" key="5">
    <source>
        <dbReference type="ARBA" id="ARBA00023136"/>
    </source>
</evidence>
<keyword evidence="5 7" id="KW-0472">Membrane</keyword>
<evidence type="ECO:0000256" key="7">
    <source>
        <dbReference type="SAM" id="Phobius"/>
    </source>
</evidence>
<keyword evidence="8" id="KW-0969">Cilium</keyword>
<name>A0A9X4KKF6_9BACL</name>
<comment type="subcellular location">
    <subcellularLocation>
        <location evidence="1">Cell membrane</location>
    </subcellularLocation>
</comment>
<dbReference type="Proteomes" id="UP001153387">
    <property type="component" value="Unassembled WGS sequence"/>
</dbReference>
<protein>
    <submittedName>
        <fullName evidence="8">Flagellar biosynthetic protein FliO</fullName>
    </submittedName>
</protein>
<comment type="caution">
    <text evidence="8">The sequence shown here is derived from an EMBL/GenBank/DDBJ whole genome shotgun (WGS) entry which is preliminary data.</text>
</comment>
<dbReference type="InterPro" id="IPR022781">
    <property type="entry name" value="Flagellar_biosynth_FliO"/>
</dbReference>
<dbReference type="RefSeq" id="WP_277567321.1">
    <property type="nucleotide sequence ID" value="NZ_JAPDHZ010000004.1"/>
</dbReference>
<accession>A0A9X4KKF6</accession>
<dbReference type="GO" id="GO:0044781">
    <property type="term" value="P:bacterial-type flagellum organization"/>
    <property type="evidence" value="ECO:0007669"/>
    <property type="project" value="InterPro"/>
</dbReference>
<dbReference type="EMBL" id="JAPDHZ010000004">
    <property type="protein sequence ID" value="MDG0793556.1"/>
    <property type="molecule type" value="Genomic_DNA"/>
</dbReference>
<feature type="transmembrane region" description="Helical" evidence="7">
    <location>
        <begin position="6"/>
        <end position="29"/>
    </location>
</feature>
<evidence type="ECO:0000313" key="9">
    <source>
        <dbReference type="Proteomes" id="UP001153387"/>
    </source>
</evidence>
<evidence type="ECO:0000256" key="4">
    <source>
        <dbReference type="ARBA" id="ARBA00022989"/>
    </source>
</evidence>
<keyword evidence="8" id="KW-0282">Flagellum</keyword>
<keyword evidence="9" id="KW-1185">Reference proteome</keyword>
<organism evidence="8 9">
    <name type="scientific">Cohnella ginsengisoli</name>
    <dbReference type="NCBI Taxonomy" id="425004"/>
    <lineage>
        <taxon>Bacteria</taxon>
        <taxon>Bacillati</taxon>
        <taxon>Bacillota</taxon>
        <taxon>Bacilli</taxon>
        <taxon>Bacillales</taxon>
        <taxon>Paenibacillaceae</taxon>
        <taxon>Cohnella</taxon>
    </lineage>
</organism>
<evidence type="ECO:0000256" key="1">
    <source>
        <dbReference type="ARBA" id="ARBA00004236"/>
    </source>
</evidence>
<evidence type="ECO:0000256" key="2">
    <source>
        <dbReference type="ARBA" id="ARBA00022475"/>
    </source>
</evidence>
<evidence type="ECO:0000256" key="6">
    <source>
        <dbReference type="SAM" id="MobiDB-lite"/>
    </source>
</evidence>
<sequence length="167" mass="18968">MTSSWDMLWVLLVLLMMIGGIVMLLRFVGRRNRGWWVNRSMRSLGGLTLGANKSMQIVEWNNRIYVLGVGENVQLLESITDPEVVAALIAQYDHADASAKSPVPPWLKQWLNRRGDTSESSGVVERGTDASSFEQTLEKRLRQLSERKQQVDRLLSDSRPADRTEEP</sequence>
<dbReference type="GO" id="GO:0016020">
    <property type="term" value="C:membrane"/>
    <property type="evidence" value="ECO:0007669"/>
    <property type="project" value="InterPro"/>
</dbReference>
<gene>
    <name evidence="8" type="ORF">OMP38_24000</name>
</gene>